<sequence length="489" mass="55066">MITLEDLSAELLEIVGSFLDPRDLKNFLSTSKTLNGALRFALFRRGIHWTFPHANDPEFITDRGIHTSYGTNYTTTSKGHKLMQVLRKTPAAAAALHFLILDYDCCLECRPFEGIVFKRSPCRRLNHELLSKLTGLRTLVLLGMYNHLLKGGRKLPPNLTKLNLTTFNPQSQGGITHFPVADVLETLRHPNLKTVLIDQTALRNMIDGTFVRFFRRRAPIDNVHHLRMFDVPMKPLLLKLFLGHFTSLKHFYFSRGCRNIDSEGEDDGRWHGFLTLNDISVALEEVQTTVQSVEICYGSCRHRWLGDNTQLTSFHDFVELKSLTIDPSMILGRTVCPAVPIESHYLELSSLASKLPVGLEKLNLVIDLEQAARTPQYAERILGGLFVDRGKLPCLRTINISGLNDSSQGLYYCCCPGPATPICFAPPAIRGLWWPVSCEESLADATFPSIAPTPGSQFFALHERFNDAGITVNYIGDHNNDEGRWRAYP</sequence>
<dbReference type="SUPFAM" id="SSF52047">
    <property type="entry name" value="RNI-like"/>
    <property type="match status" value="1"/>
</dbReference>
<name>A0A0D2FTY2_9EURO</name>
<dbReference type="EMBL" id="KN846957">
    <property type="protein sequence ID" value="KIW69985.1"/>
    <property type="molecule type" value="Genomic_DNA"/>
</dbReference>
<evidence type="ECO:0008006" key="3">
    <source>
        <dbReference type="Google" id="ProtNLM"/>
    </source>
</evidence>
<protein>
    <recommendedName>
        <fullName evidence="3">F-box domain-containing protein</fullName>
    </recommendedName>
</protein>
<dbReference type="HOGENOM" id="CLU_557762_0_0_1"/>
<dbReference type="Proteomes" id="UP000054266">
    <property type="component" value="Unassembled WGS sequence"/>
</dbReference>
<accession>A0A0D2FTY2</accession>
<evidence type="ECO:0000313" key="2">
    <source>
        <dbReference type="Proteomes" id="UP000054266"/>
    </source>
</evidence>
<evidence type="ECO:0000313" key="1">
    <source>
        <dbReference type="EMBL" id="KIW69985.1"/>
    </source>
</evidence>
<reference evidence="1 2" key="1">
    <citation type="submission" date="2015-01" db="EMBL/GenBank/DDBJ databases">
        <title>The Genome Sequence of Capronia semiimmersa CBS27337.</title>
        <authorList>
            <consortium name="The Broad Institute Genomics Platform"/>
            <person name="Cuomo C."/>
            <person name="de Hoog S."/>
            <person name="Gorbushina A."/>
            <person name="Stielow B."/>
            <person name="Teixiera M."/>
            <person name="Abouelleil A."/>
            <person name="Chapman S.B."/>
            <person name="Priest M."/>
            <person name="Young S.K."/>
            <person name="Wortman J."/>
            <person name="Nusbaum C."/>
            <person name="Birren B."/>
        </authorList>
    </citation>
    <scope>NUCLEOTIDE SEQUENCE [LARGE SCALE GENOMIC DNA]</scope>
    <source>
        <strain evidence="1 2">CBS 27337</strain>
    </source>
</reference>
<keyword evidence="2" id="KW-1185">Reference proteome</keyword>
<proteinExistence type="predicted"/>
<organism evidence="1 2">
    <name type="scientific">Phialophora macrospora</name>
    <dbReference type="NCBI Taxonomy" id="1851006"/>
    <lineage>
        <taxon>Eukaryota</taxon>
        <taxon>Fungi</taxon>
        <taxon>Dikarya</taxon>
        <taxon>Ascomycota</taxon>
        <taxon>Pezizomycotina</taxon>
        <taxon>Eurotiomycetes</taxon>
        <taxon>Chaetothyriomycetidae</taxon>
        <taxon>Chaetothyriales</taxon>
        <taxon>Herpotrichiellaceae</taxon>
        <taxon>Phialophora</taxon>
    </lineage>
</organism>
<dbReference type="AlphaFoldDB" id="A0A0D2FTY2"/>
<gene>
    <name evidence="1" type="ORF">PV04_02297</name>
</gene>